<evidence type="ECO:0000313" key="2">
    <source>
        <dbReference type="Proteomes" id="UP000191285"/>
    </source>
</evidence>
<evidence type="ECO:0000313" key="1">
    <source>
        <dbReference type="EMBL" id="OQE28364.1"/>
    </source>
</evidence>
<reference evidence="2" key="1">
    <citation type="journal article" date="2017" name="Nat. Microbiol.">
        <title>Global analysis of biosynthetic gene clusters reveals vast potential of secondary metabolite production in Penicillium species.</title>
        <authorList>
            <person name="Nielsen J.C."/>
            <person name="Grijseels S."/>
            <person name="Prigent S."/>
            <person name="Ji B."/>
            <person name="Dainat J."/>
            <person name="Nielsen K.F."/>
            <person name="Frisvad J.C."/>
            <person name="Workman M."/>
            <person name="Nielsen J."/>
        </authorList>
    </citation>
    <scope>NUCLEOTIDE SEQUENCE [LARGE SCALE GENOMIC DNA]</scope>
    <source>
        <strain evidence="2">IBT 24891</strain>
    </source>
</reference>
<protein>
    <recommendedName>
        <fullName evidence="3">Indole-diterpene biosynthesis protein PaxU</fullName>
    </recommendedName>
</protein>
<dbReference type="SUPFAM" id="SSF53474">
    <property type="entry name" value="alpha/beta-Hydrolases"/>
    <property type="match status" value="1"/>
</dbReference>
<accession>A0A1V6TQT8</accession>
<dbReference type="PANTHER" id="PTHR12265">
    <property type="entry name" value="TRANSMEMBRANE PROTEIN 53"/>
    <property type="match status" value="1"/>
</dbReference>
<dbReference type="STRING" id="303698.A0A1V6TQT8"/>
<dbReference type="AlphaFoldDB" id="A0A1V6TQT8"/>
<name>A0A1V6TQT8_9EURO</name>
<sequence>MATNQDPLAPFIQLGPSVYMQDPVNIEEKGNRPIILIAFWMNAPPRALAKYAIEYRRLVPTARIIFMRSSSNDFLWQATEHAQRVQVTPAVDAIRSFVAPENPVFMHLFSNGGLTKTTHLLKSYKVATGESLPFSSMIVDSAPGIARLRSAVRAFSFALPQMWILRLFGKSLLWIFLVMTRLIQTITRAPDVIGSARKTINDLSFLKAANIDNVPTRCYIYSDADDLVDYQDVEKHASESEAAGWVVRCERFQGSPHVGHMRAAPDRYWDIIKEYLEPSC</sequence>
<dbReference type="GO" id="GO:0072330">
    <property type="term" value="P:monocarboxylic acid biosynthetic process"/>
    <property type="evidence" value="ECO:0007669"/>
    <property type="project" value="UniProtKB-ARBA"/>
</dbReference>
<dbReference type="Proteomes" id="UP000191285">
    <property type="component" value="Unassembled WGS sequence"/>
</dbReference>
<gene>
    <name evidence="1" type="ORF">PENSTE_c003G06569</name>
</gene>
<dbReference type="OrthoDB" id="77878at2759"/>
<dbReference type="EMBL" id="MLKD01000003">
    <property type="protein sequence ID" value="OQE28364.1"/>
    <property type="molecule type" value="Genomic_DNA"/>
</dbReference>
<organism evidence="1 2">
    <name type="scientific">Penicillium steckii</name>
    <dbReference type="NCBI Taxonomy" id="303698"/>
    <lineage>
        <taxon>Eukaryota</taxon>
        <taxon>Fungi</taxon>
        <taxon>Dikarya</taxon>
        <taxon>Ascomycota</taxon>
        <taxon>Pezizomycotina</taxon>
        <taxon>Eurotiomycetes</taxon>
        <taxon>Eurotiomycetidae</taxon>
        <taxon>Eurotiales</taxon>
        <taxon>Aspergillaceae</taxon>
        <taxon>Penicillium</taxon>
    </lineage>
</organism>
<dbReference type="PANTHER" id="PTHR12265:SF36">
    <property type="entry name" value="P450, PUTATIVE (EUROFUNG)-RELATED"/>
    <property type="match status" value="1"/>
</dbReference>
<dbReference type="InterPro" id="IPR008547">
    <property type="entry name" value="DUF829_TMEM53"/>
</dbReference>
<keyword evidence="2" id="KW-1185">Reference proteome</keyword>
<evidence type="ECO:0008006" key="3">
    <source>
        <dbReference type="Google" id="ProtNLM"/>
    </source>
</evidence>
<proteinExistence type="predicted"/>
<dbReference type="InterPro" id="IPR029058">
    <property type="entry name" value="AB_hydrolase_fold"/>
</dbReference>
<dbReference type="Pfam" id="PF05705">
    <property type="entry name" value="DUF829"/>
    <property type="match status" value="1"/>
</dbReference>
<comment type="caution">
    <text evidence="1">The sequence shown here is derived from an EMBL/GenBank/DDBJ whole genome shotgun (WGS) entry which is preliminary data.</text>
</comment>
<dbReference type="GO" id="GO:0017000">
    <property type="term" value="P:antibiotic biosynthetic process"/>
    <property type="evidence" value="ECO:0007669"/>
    <property type="project" value="UniProtKB-ARBA"/>
</dbReference>